<dbReference type="CDD" id="cd01144">
    <property type="entry name" value="BtuF"/>
    <property type="match status" value="1"/>
</dbReference>
<keyword evidence="1" id="KW-0732">Signal</keyword>
<dbReference type="AlphaFoldDB" id="A0A2Z4FPD4"/>
<evidence type="ECO:0000256" key="2">
    <source>
        <dbReference type="SAM" id="MobiDB-lite"/>
    </source>
</evidence>
<dbReference type="Gene3D" id="3.40.50.1980">
    <property type="entry name" value="Nitrogenase molybdenum iron protein domain"/>
    <property type="match status" value="2"/>
</dbReference>
<keyword evidence="5" id="KW-1185">Reference proteome</keyword>
<evidence type="ECO:0000313" key="4">
    <source>
        <dbReference type="EMBL" id="AWV90750.1"/>
    </source>
</evidence>
<dbReference type="NCBIfam" id="NF038402">
    <property type="entry name" value="TroA_like"/>
    <property type="match status" value="1"/>
</dbReference>
<dbReference type="GO" id="GO:0071281">
    <property type="term" value="P:cellular response to iron ion"/>
    <property type="evidence" value="ECO:0007669"/>
    <property type="project" value="TreeGrafter"/>
</dbReference>
<proteinExistence type="predicted"/>
<evidence type="ECO:0000256" key="1">
    <source>
        <dbReference type="ARBA" id="ARBA00022729"/>
    </source>
</evidence>
<dbReference type="Proteomes" id="UP000249799">
    <property type="component" value="Chromosome"/>
</dbReference>
<dbReference type="PANTHER" id="PTHR30535:SF34">
    <property type="entry name" value="MOLYBDATE-BINDING PROTEIN MOLA"/>
    <property type="match status" value="1"/>
</dbReference>
<dbReference type="PANTHER" id="PTHR30535">
    <property type="entry name" value="VITAMIN B12-BINDING PROTEIN"/>
    <property type="match status" value="1"/>
</dbReference>
<reference evidence="4 5" key="1">
    <citation type="submission" date="2018-06" db="EMBL/GenBank/DDBJ databases">
        <title>Lujinxingia sediminis gen. nov. sp. nov., a new facultative anaerobic member of the class Deltaproteobacteria, and proposal of Lujinxingaceae fam. nov.</title>
        <authorList>
            <person name="Guo L.-Y."/>
            <person name="Li C.-M."/>
            <person name="Wang S."/>
            <person name="Du Z.-J."/>
        </authorList>
    </citation>
    <scope>NUCLEOTIDE SEQUENCE [LARGE SCALE GENOMIC DNA]</scope>
    <source>
        <strain evidence="4 5">FA350</strain>
    </source>
</reference>
<dbReference type="KEGG" id="bsed:DN745_16080"/>
<accession>A0A2Z4FPD4</accession>
<dbReference type="SUPFAM" id="SSF53807">
    <property type="entry name" value="Helical backbone' metal receptor"/>
    <property type="match status" value="1"/>
</dbReference>
<feature type="domain" description="Fe/B12 periplasmic-binding" evidence="3">
    <location>
        <begin position="85"/>
        <end position="343"/>
    </location>
</feature>
<evidence type="ECO:0000313" key="5">
    <source>
        <dbReference type="Proteomes" id="UP000249799"/>
    </source>
</evidence>
<dbReference type="InterPro" id="IPR050902">
    <property type="entry name" value="ABC_Transporter_SBP"/>
</dbReference>
<dbReference type="InterPro" id="IPR054828">
    <property type="entry name" value="Vit_B12_bind_prot"/>
</dbReference>
<dbReference type="InterPro" id="IPR002491">
    <property type="entry name" value="ABC_transptr_periplasmic_BD"/>
</dbReference>
<sequence>MNSNLSEQSMRAPTPGKSHFFIALAAALLTGSILAGCEPTSTAKQASSNGASESTQASKVAPKDDPGTTTLRVVASQTLPTNPQRVVTLAPNVTEVIFALGAGERIVAVTRYDDYPAKVKKLPKIGGIIDVDLEAVLAQKPDLVLGTSAGSDGNLVAKLEKSKIPYLFVQMNTLEETYGGIQKFGDTLGLGEKAAEIRADMQSKIDAIAESAKSADQPKPRVMLVYGHDPLVAAGPGSFGHEMLELAGGANVLADSPNPYPVLDIEKILSLNPERIIDATIAPDGPDKVDAPSPTGAFWAKYSTLSAVKNNQVHYFDDPVLHRPAPRLVEGLEIMHKAIRGDAQNSADALKDD</sequence>
<feature type="region of interest" description="Disordered" evidence="2">
    <location>
        <begin position="40"/>
        <end position="68"/>
    </location>
</feature>
<dbReference type="EMBL" id="CP030032">
    <property type="protein sequence ID" value="AWV90750.1"/>
    <property type="molecule type" value="Genomic_DNA"/>
</dbReference>
<evidence type="ECO:0000259" key="3">
    <source>
        <dbReference type="PROSITE" id="PS50983"/>
    </source>
</evidence>
<dbReference type="RefSeq" id="WP_111336382.1">
    <property type="nucleotide sequence ID" value="NZ_CP030032.1"/>
</dbReference>
<organism evidence="4 5">
    <name type="scientific">Bradymonas sediminis</name>
    <dbReference type="NCBI Taxonomy" id="1548548"/>
    <lineage>
        <taxon>Bacteria</taxon>
        <taxon>Deltaproteobacteria</taxon>
        <taxon>Bradymonadales</taxon>
        <taxon>Bradymonadaceae</taxon>
        <taxon>Bradymonas</taxon>
    </lineage>
</organism>
<feature type="compositionally biased region" description="Polar residues" evidence="2">
    <location>
        <begin position="40"/>
        <end position="58"/>
    </location>
</feature>
<dbReference type="Pfam" id="PF01497">
    <property type="entry name" value="Peripla_BP_2"/>
    <property type="match status" value="1"/>
</dbReference>
<protein>
    <recommendedName>
        <fullName evidence="3">Fe/B12 periplasmic-binding domain-containing protein</fullName>
    </recommendedName>
</protein>
<dbReference type="PROSITE" id="PS50983">
    <property type="entry name" value="FE_B12_PBP"/>
    <property type="match status" value="1"/>
</dbReference>
<gene>
    <name evidence="4" type="ORF">DN745_16080</name>
</gene>
<name>A0A2Z4FPD4_9DELT</name>
<dbReference type="OrthoDB" id="9787830at2"/>